<dbReference type="AlphaFoldDB" id="A0A9W6GMG8"/>
<dbReference type="InterPro" id="IPR029044">
    <property type="entry name" value="Nucleotide-diphossugar_trans"/>
</dbReference>
<name>A0A9W6GMG8_9FUSO</name>
<evidence type="ECO:0000259" key="1">
    <source>
        <dbReference type="Pfam" id="PF00483"/>
    </source>
</evidence>
<accession>A0A9W6GMG8</accession>
<proteinExistence type="predicted"/>
<gene>
    <name evidence="2" type="ORF">PM10SUCC1_17910</name>
</gene>
<dbReference type="SUPFAM" id="SSF53448">
    <property type="entry name" value="Nucleotide-diphospho-sugar transferases"/>
    <property type="match status" value="1"/>
</dbReference>
<protein>
    <submittedName>
        <fullName evidence="2">Nucleotidyltransferase</fullName>
    </submittedName>
</protein>
<dbReference type="RefSeq" id="WP_281835320.1">
    <property type="nucleotide sequence ID" value="NZ_BSDY01000007.1"/>
</dbReference>
<comment type="caution">
    <text evidence="2">The sequence shown here is derived from an EMBL/GenBank/DDBJ whole genome shotgun (WGS) entry which is preliminary data.</text>
</comment>
<dbReference type="EMBL" id="BSDY01000007">
    <property type="protein sequence ID" value="GLI56277.1"/>
    <property type="molecule type" value="Genomic_DNA"/>
</dbReference>
<dbReference type="Gene3D" id="3.90.550.10">
    <property type="entry name" value="Spore Coat Polysaccharide Biosynthesis Protein SpsA, Chain A"/>
    <property type="match status" value="1"/>
</dbReference>
<evidence type="ECO:0000313" key="2">
    <source>
        <dbReference type="EMBL" id="GLI56277.1"/>
    </source>
</evidence>
<keyword evidence="3" id="KW-1185">Reference proteome</keyword>
<evidence type="ECO:0000313" key="3">
    <source>
        <dbReference type="Proteomes" id="UP001144471"/>
    </source>
</evidence>
<organism evidence="2 3">
    <name type="scientific">Propionigenium maris DSM 9537</name>
    <dbReference type="NCBI Taxonomy" id="1123000"/>
    <lineage>
        <taxon>Bacteria</taxon>
        <taxon>Fusobacteriati</taxon>
        <taxon>Fusobacteriota</taxon>
        <taxon>Fusobacteriia</taxon>
        <taxon>Fusobacteriales</taxon>
        <taxon>Fusobacteriaceae</taxon>
        <taxon>Propionigenium</taxon>
    </lineage>
</organism>
<dbReference type="InterPro" id="IPR005835">
    <property type="entry name" value="NTP_transferase_dom"/>
</dbReference>
<reference evidence="2" key="1">
    <citation type="submission" date="2022-12" db="EMBL/GenBank/DDBJ databases">
        <title>Reference genome sequencing for broad-spectrum identification of bacterial and archaeal isolates by mass spectrometry.</title>
        <authorList>
            <person name="Sekiguchi Y."/>
            <person name="Tourlousse D.M."/>
        </authorList>
    </citation>
    <scope>NUCLEOTIDE SEQUENCE</scope>
    <source>
        <strain evidence="2">10succ1</strain>
    </source>
</reference>
<feature type="domain" description="Nucleotidyl transferase" evidence="1">
    <location>
        <begin position="8"/>
        <end position="237"/>
    </location>
</feature>
<dbReference type="Proteomes" id="UP001144471">
    <property type="component" value="Unassembled WGS sequence"/>
</dbReference>
<sequence>MNKKPTLVIMAAGMGSRYGGLKQIDSIGLNGEIIMDYSIYDARLAGFGKIVFVIKEEFYQVFKEKIGDRISKLEDIEVRYVFQDINSIPDGYRVPEERVKPWGTGHAVLSCKDVIDEPFAVINADDFYGSTTFKLIHDELVNQKNEYGYSMVGFQLDKTISENGSVARGICTLDTEGNLVSVEEKTKIEEISGRIYSLEEKCSSKEDRADLVKVELEGSTPVSMNIWGFMPSIFRELESGFEKFLEENIEDLKAEFYIPSLVDDLIKSGKAVVRVLETQEKWHGVTYQKDKVGVAEALKNMTPDIYPDRYINS</sequence>
<dbReference type="Pfam" id="PF00483">
    <property type="entry name" value="NTP_transferase"/>
    <property type="match status" value="1"/>
</dbReference>